<dbReference type="STRING" id="1002804.HBZC1_09230"/>
<organism evidence="3 4">
    <name type="scientific">Helicobacter bizzozeronii (strain CIII-1)</name>
    <dbReference type="NCBI Taxonomy" id="1002804"/>
    <lineage>
        <taxon>Bacteria</taxon>
        <taxon>Pseudomonadati</taxon>
        <taxon>Campylobacterota</taxon>
        <taxon>Epsilonproteobacteria</taxon>
        <taxon>Campylobacterales</taxon>
        <taxon>Helicobacteraceae</taxon>
        <taxon>Helicobacter</taxon>
    </lineage>
</organism>
<protein>
    <submittedName>
        <fullName evidence="3">Stress protein, tellurium resistance protein TerZ</fullName>
    </submittedName>
</protein>
<reference evidence="3 4" key="1">
    <citation type="journal article" date="2011" name="J. Bacteriol.">
        <title>Genome sequence of Helicobacter bizzozeronii strain CIII-1, an isolate from human gastric mucosa.</title>
        <authorList>
            <person name="Schott T."/>
            <person name="Rossi M."/>
            <person name="Hanninen M.L."/>
        </authorList>
    </citation>
    <scope>NUCLEOTIDE SEQUENCE [LARGE SCALE GENOMIC DNA]</scope>
    <source>
        <strain evidence="3 4">CIII-1</strain>
    </source>
</reference>
<dbReference type="AlphaFoldDB" id="F8KSX5"/>
<keyword evidence="1" id="KW-0778">Tellurium resistance</keyword>
<gene>
    <name evidence="3" type="ordered locus">HBZC1_09230</name>
</gene>
<evidence type="ECO:0000259" key="2">
    <source>
        <dbReference type="Pfam" id="PF02342"/>
    </source>
</evidence>
<keyword evidence="4" id="KW-1185">Reference proteome</keyword>
<dbReference type="KEGG" id="hbi:HBZC1_09230"/>
<sequence length="204" mass="22124">MAISLVKGQKVSLKKEDGSSLKSFCVGANWGAITSTSKGFFGKTKTKTEAVDLDLSVALFAGQKLVDCVYFGKQKANGIQHSGDDRTGDVGGDDGLDNEVISIALESLDPAVEQLVFVLNSYTHINFDQIPFASIRLYEGTPDRVNTIFATYNVAKDATFAGKEAMILGKLYRHNGEWKFSAIGEPTADEKLETLLSQSVPKYL</sequence>
<dbReference type="Gene3D" id="2.60.60.30">
    <property type="entry name" value="sav2460 like domains"/>
    <property type="match status" value="1"/>
</dbReference>
<proteinExistence type="predicted"/>
<dbReference type="PANTHER" id="PTHR32097">
    <property type="entry name" value="CAMP-BINDING PROTEIN 1-RELATED"/>
    <property type="match status" value="1"/>
</dbReference>
<dbReference type="InterPro" id="IPR003325">
    <property type="entry name" value="TerD"/>
</dbReference>
<feature type="domain" description="TerD" evidence="2">
    <location>
        <begin position="1"/>
        <end position="197"/>
    </location>
</feature>
<name>F8KSX5_HELBC</name>
<dbReference type="HOGENOM" id="CLU_055120_3_1_7"/>
<dbReference type="RefSeq" id="WP_013890362.1">
    <property type="nucleotide sequence ID" value="NC_015674.1"/>
</dbReference>
<evidence type="ECO:0000313" key="4">
    <source>
        <dbReference type="Proteomes" id="UP000008387"/>
    </source>
</evidence>
<accession>F8KSX5</accession>
<evidence type="ECO:0000313" key="3">
    <source>
        <dbReference type="EMBL" id="CCB79909.1"/>
    </source>
</evidence>
<evidence type="ECO:0000256" key="1">
    <source>
        <dbReference type="ARBA" id="ARBA00022686"/>
    </source>
</evidence>
<dbReference type="eggNOG" id="COG2310">
    <property type="taxonomic scope" value="Bacteria"/>
</dbReference>
<dbReference type="CDD" id="cd06974">
    <property type="entry name" value="TerD_like"/>
    <property type="match status" value="1"/>
</dbReference>
<dbReference type="Proteomes" id="UP000008387">
    <property type="component" value="Chromosome"/>
</dbReference>
<dbReference type="InterPro" id="IPR051324">
    <property type="entry name" value="Stress/Tellurium_Resist"/>
</dbReference>
<dbReference type="EMBL" id="FR871757">
    <property type="protein sequence ID" value="CCB79909.1"/>
    <property type="molecule type" value="Genomic_DNA"/>
</dbReference>
<dbReference type="Pfam" id="PF02342">
    <property type="entry name" value="TerD"/>
    <property type="match status" value="1"/>
</dbReference>
<dbReference type="GO" id="GO:0046690">
    <property type="term" value="P:response to tellurium ion"/>
    <property type="evidence" value="ECO:0007669"/>
    <property type="project" value="UniProtKB-KW"/>
</dbReference>
<dbReference type="PANTHER" id="PTHR32097:SF17">
    <property type="entry name" value="CAMP-BINDING PROTEIN 1-RELATED"/>
    <property type="match status" value="1"/>
</dbReference>